<gene>
    <name evidence="2" type="ORF">CVT26_000591</name>
</gene>
<dbReference type="EMBL" id="NHYE01004712">
    <property type="protein sequence ID" value="PPQ82720.1"/>
    <property type="molecule type" value="Genomic_DNA"/>
</dbReference>
<dbReference type="InParanoid" id="A0A409WW23"/>
<proteinExistence type="predicted"/>
<keyword evidence="3" id="KW-1185">Reference proteome</keyword>
<dbReference type="AlphaFoldDB" id="A0A409WW23"/>
<evidence type="ECO:0000313" key="3">
    <source>
        <dbReference type="Proteomes" id="UP000284706"/>
    </source>
</evidence>
<protein>
    <submittedName>
        <fullName evidence="2">Uncharacterized protein</fullName>
    </submittedName>
</protein>
<feature type="compositionally biased region" description="Polar residues" evidence="1">
    <location>
        <begin position="49"/>
        <end position="81"/>
    </location>
</feature>
<comment type="caution">
    <text evidence="2">The sequence shown here is derived from an EMBL/GenBank/DDBJ whole genome shotgun (WGS) entry which is preliminary data.</text>
</comment>
<name>A0A409WW23_9AGAR</name>
<feature type="region of interest" description="Disordered" evidence="1">
    <location>
        <begin position="1"/>
        <end position="81"/>
    </location>
</feature>
<sequence length="264" mass="27891">GAGPALTSAVRASTPAPDADGEDDDDSESRPSKMRRRRSLAKVDEMEEGNSSAPQESTPTPTPIQNESQEQTLNGPTTSVQQQSFGEKFAPMSASIHAPTLTASEEQLVCAIILVASVDGPTTSVQQPSFEKFAPMSASIHAPTRTVPEEPLLNGPTPSVQQQSFREKFAPMSASIHAPTPTVPEEELVETPAPAVAAAATPQDVVITPELCEQELTDEGEEPVPTPSTPCPPTVVYPRAVPPLVCLLVIISRNAAVNHPMSFL</sequence>
<accession>A0A409WW23</accession>
<evidence type="ECO:0000313" key="2">
    <source>
        <dbReference type="EMBL" id="PPQ82720.1"/>
    </source>
</evidence>
<evidence type="ECO:0000256" key="1">
    <source>
        <dbReference type="SAM" id="MobiDB-lite"/>
    </source>
</evidence>
<reference evidence="2 3" key="1">
    <citation type="journal article" date="2018" name="Evol. Lett.">
        <title>Horizontal gene cluster transfer increased hallucinogenic mushroom diversity.</title>
        <authorList>
            <person name="Reynolds H.T."/>
            <person name="Vijayakumar V."/>
            <person name="Gluck-Thaler E."/>
            <person name="Korotkin H.B."/>
            <person name="Matheny P.B."/>
            <person name="Slot J.C."/>
        </authorList>
    </citation>
    <scope>NUCLEOTIDE SEQUENCE [LARGE SCALE GENOMIC DNA]</scope>
    <source>
        <strain evidence="2 3">SRW20</strain>
    </source>
</reference>
<organism evidence="2 3">
    <name type="scientific">Gymnopilus dilepis</name>
    <dbReference type="NCBI Taxonomy" id="231916"/>
    <lineage>
        <taxon>Eukaryota</taxon>
        <taxon>Fungi</taxon>
        <taxon>Dikarya</taxon>
        <taxon>Basidiomycota</taxon>
        <taxon>Agaricomycotina</taxon>
        <taxon>Agaricomycetes</taxon>
        <taxon>Agaricomycetidae</taxon>
        <taxon>Agaricales</taxon>
        <taxon>Agaricineae</taxon>
        <taxon>Hymenogastraceae</taxon>
        <taxon>Gymnopilus</taxon>
    </lineage>
</organism>
<dbReference type="Proteomes" id="UP000284706">
    <property type="component" value="Unassembled WGS sequence"/>
</dbReference>
<feature type="non-terminal residue" evidence="2">
    <location>
        <position position="1"/>
    </location>
</feature>